<dbReference type="EMBL" id="JBEPLT010000003">
    <property type="protein sequence ID" value="MET3559849.1"/>
    <property type="molecule type" value="Genomic_DNA"/>
</dbReference>
<reference evidence="2 3" key="1">
    <citation type="submission" date="2024-06" db="EMBL/GenBank/DDBJ databases">
        <title>Genomic Encyclopedia of Type Strains, Phase IV (KMG-IV): sequencing the most valuable type-strain genomes for metagenomic binning, comparative biology and taxonomic classification.</title>
        <authorList>
            <person name="Goeker M."/>
        </authorList>
    </citation>
    <scope>NUCLEOTIDE SEQUENCE [LARGE SCALE GENOMIC DNA]</scope>
    <source>
        <strain evidence="2 3">DSM 23650</strain>
    </source>
</reference>
<evidence type="ECO:0000313" key="2">
    <source>
        <dbReference type="EMBL" id="MET3559849.1"/>
    </source>
</evidence>
<protein>
    <submittedName>
        <fullName evidence="2">Uncharacterized protein</fullName>
    </submittedName>
</protein>
<keyword evidence="1" id="KW-0472">Membrane</keyword>
<dbReference type="Proteomes" id="UP001549112">
    <property type="component" value="Unassembled WGS sequence"/>
</dbReference>
<organism evidence="2 3">
    <name type="scientific">Bartonella japonica</name>
    <dbReference type="NCBI Taxonomy" id="357761"/>
    <lineage>
        <taxon>Bacteria</taxon>
        <taxon>Pseudomonadati</taxon>
        <taxon>Pseudomonadota</taxon>
        <taxon>Alphaproteobacteria</taxon>
        <taxon>Hyphomicrobiales</taxon>
        <taxon>Bartonellaceae</taxon>
        <taxon>Bartonella</taxon>
    </lineage>
</organism>
<gene>
    <name evidence="2" type="ORF">ABID39_000527</name>
</gene>
<proteinExistence type="predicted"/>
<keyword evidence="3" id="KW-1185">Reference proteome</keyword>
<accession>A0ABV2FMQ7</accession>
<evidence type="ECO:0000313" key="3">
    <source>
        <dbReference type="Proteomes" id="UP001549112"/>
    </source>
</evidence>
<evidence type="ECO:0000256" key="1">
    <source>
        <dbReference type="SAM" id="Phobius"/>
    </source>
</evidence>
<comment type="caution">
    <text evidence="2">The sequence shown here is derived from an EMBL/GenBank/DDBJ whole genome shotgun (WGS) entry which is preliminary data.</text>
</comment>
<keyword evidence="1" id="KW-0812">Transmembrane</keyword>
<name>A0ABV2FMQ7_9HYPH</name>
<sequence length="38" mass="4396">MSLSYVGALLILIVILKVDYHVSFGFFLNKINENFTLY</sequence>
<keyword evidence="1" id="KW-1133">Transmembrane helix</keyword>
<feature type="transmembrane region" description="Helical" evidence="1">
    <location>
        <begin position="6"/>
        <end position="28"/>
    </location>
</feature>